<name>A0AAW8RNR6_ENTAV</name>
<dbReference type="InterPro" id="IPR036420">
    <property type="entry name" value="BRCT_dom_sf"/>
</dbReference>
<dbReference type="Pfam" id="PF00533">
    <property type="entry name" value="BRCT"/>
    <property type="match status" value="1"/>
</dbReference>
<dbReference type="Proteomes" id="UP001260773">
    <property type="component" value="Unassembled WGS sequence"/>
</dbReference>
<evidence type="ECO:0000259" key="1">
    <source>
        <dbReference type="PROSITE" id="PS50172"/>
    </source>
</evidence>
<evidence type="ECO:0000313" key="2">
    <source>
        <dbReference type="EMBL" id="MDT2401465.1"/>
    </source>
</evidence>
<accession>A0AAW8RNR6</accession>
<dbReference type="EMBL" id="JARPWH010000007">
    <property type="protein sequence ID" value="MDT2401465.1"/>
    <property type="molecule type" value="Genomic_DNA"/>
</dbReference>
<dbReference type="Gene3D" id="3.40.50.10190">
    <property type="entry name" value="BRCT domain"/>
    <property type="match status" value="1"/>
</dbReference>
<dbReference type="PROSITE" id="PS50172">
    <property type="entry name" value="BRCT"/>
    <property type="match status" value="1"/>
</dbReference>
<dbReference type="InterPro" id="IPR001357">
    <property type="entry name" value="BRCT_dom"/>
</dbReference>
<proteinExistence type="predicted"/>
<dbReference type="RefSeq" id="WP_311860859.1">
    <property type="nucleotide sequence ID" value="NZ_JARPWD010000006.1"/>
</dbReference>
<protein>
    <submittedName>
        <fullName evidence="2">BRCT domain-containing protein</fullName>
    </submittedName>
</protein>
<feature type="domain" description="BRCT" evidence="1">
    <location>
        <begin position="1"/>
        <end position="74"/>
    </location>
</feature>
<dbReference type="SUPFAM" id="SSF52113">
    <property type="entry name" value="BRCT domain"/>
    <property type="match status" value="1"/>
</dbReference>
<reference evidence="2" key="1">
    <citation type="submission" date="2023-03" db="EMBL/GenBank/DDBJ databases">
        <authorList>
            <person name="Shen W."/>
            <person name="Cai J."/>
        </authorList>
    </citation>
    <scope>NUCLEOTIDE SEQUENCE</scope>
    <source>
        <strain evidence="2">P33-2</strain>
    </source>
</reference>
<dbReference type="AlphaFoldDB" id="A0AAW8RNR6"/>
<comment type="caution">
    <text evidence="2">The sequence shown here is derived from an EMBL/GenBank/DDBJ whole genome shotgun (WGS) entry which is preliminary data.</text>
</comment>
<gene>
    <name evidence="2" type="ORF">P7D43_03710</name>
</gene>
<sequence>MDIKGKNIVITGILPGFTREEAITVIETKGGCIQKAVSKNTDILIVGNSQMDMFNLEKVSKKRIMTNRLIEEGYPIKIWSAEQLFGLLSLI</sequence>
<dbReference type="CDD" id="cd17748">
    <property type="entry name" value="BRCT_DNA_ligase_like"/>
    <property type="match status" value="1"/>
</dbReference>
<organism evidence="2 3">
    <name type="scientific">Enterococcus avium</name>
    <name type="common">Streptococcus avium</name>
    <dbReference type="NCBI Taxonomy" id="33945"/>
    <lineage>
        <taxon>Bacteria</taxon>
        <taxon>Bacillati</taxon>
        <taxon>Bacillota</taxon>
        <taxon>Bacilli</taxon>
        <taxon>Lactobacillales</taxon>
        <taxon>Enterococcaceae</taxon>
        <taxon>Enterococcus</taxon>
    </lineage>
</organism>
<evidence type="ECO:0000313" key="3">
    <source>
        <dbReference type="Proteomes" id="UP001260773"/>
    </source>
</evidence>